<evidence type="ECO:0000256" key="3">
    <source>
        <dbReference type="ARBA" id="ARBA00022806"/>
    </source>
</evidence>
<reference evidence="7 8" key="1">
    <citation type="submission" date="2014-04" db="EMBL/GenBank/DDBJ databases">
        <authorList>
            <consortium name="DOE Joint Genome Institute"/>
            <person name="Kuo A."/>
            <person name="Kohler A."/>
            <person name="Costa M.D."/>
            <person name="Nagy L.G."/>
            <person name="Floudas D."/>
            <person name="Copeland A."/>
            <person name="Barry K.W."/>
            <person name="Cichocki N."/>
            <person name="Veneault-Fourrey C."/>
            <person name="LaButti K."/>
            <person name="Lindquist E.A."/>
            <person name="Lipzen A."/>
            <person name="Lundell T."/>
            <person name="Morin E."/>
            <person name="Murat C."/>
            <person name="Sun H."/>
            <person name="Tunlid A."/>
            <person name="Henrissat B."/>
            <person name="Grigoriev I.V."/>
            <person name="Hibbett D.S."/>
            <person name="Martin F."/>
            <person name="Nordberg H.P."/>
            <person name="Cantor M.N."/>
            <person name="Hua S.X."/>
        </authorList>
    </citation>
    <scope>NUCLEOTIDE SEQUENCE [LARGE SCALE GENOMIC DNA]</scope>
    <source>
        <strain evidence="7 8">Marx 270</strain>
    </source>
</reference>
<evidence type="ECO:0000256" key="5">
    <source>
        <dbReference type="SAM" id="MobiDB-lite"/>
    </source>
</evidence>
<dbReference type="InterPro" id="IPR027417">
    <property type="entry name" value="P-loop_NTPase"/>
</dbReference>
<accession>A0A0C3N0V8</accession>
<evidence type="ECO:0000256" key="2">
    <source>
        <dbReference type="ARBA" id="ARBA00022801"/>
    </source>
</evidence>
<keyword evidence="1" id="KW-0547">Nucleotide-binding</keyword>
<dbReference type="GO" id="GO:0005524">
    <property type="term" value="F:ATP binding"/>
    <property type="evidence" value="ECO:0007669"/>
    <property type="project" value="UniProtKB-KW"/>
</dbReference>
<dbReference type="PANTHER" id="PTHR21529">
    <property type="entry name" value="MAMMARY TURMOR VIRUS RECEPTOR HOMOLOG 1, 2 MTVR1, 2"/>
    <property type="match status" value="1"/>
</dbReference>
<dbReference type="Pfam" id="PF13361">
    <property type="entry name" value="UvrD_C"/>
    <property type="match status" value="1"/>
</dbReference>
<evidence type="ECO:0000256" key="1">
    <source>
        <dbReference type="ARBA" id="ARBA00022741"/>
    </source>
</evidence>
<dbReference type="SUPFAM" id="SSF52540">
    <property type="entry name" value="P-loop containing nucleoside triphosphate hydrolases"/>
    <property type="match status" value="1"/>
</dbReference>
<evidence type="ECO:0000313" key="8">
    <source>
        <dbReference type="Proteomes" id="UP000054217"/>
    </source>
</evidence>
<keyword evidence="8" id="KW-1185">Reference proteome</keyword>
<feature type="compositionally biased region" description="Polar residues" evidence="5">
    <location>
        <begin position="1938"/>
        <end position="1947"/>
    </location>
</feature>
<dbReference type="OrthoDB" id="3156807at2759"/>
<proteinExistence type="predicted"/>
<keyword evidence="3" id="KW-0347">Helicase</keyword>
<dbReference type="Gene3D" id="3.40.50.300">
    <property type="entry name" value="P-loop containing nucleotide triphosphate hydrolases"/>
    <property type="match status" value="1"/>
</dbReference>
<dbReference type="GO" id="GO:0016787">
    <property type="term" value="F:hydrolase activity"/>
    <property type="evidence" value="ECO:0007669"/>
    <property type="project" value="UniProtKB-KW"/>
</dbReference>
<evidence type="ECO:0000313" key="7">
    <source>
        <dbReference type="EMBL" id="KIN94744.1"/>
    </source>
</evidence>
<dbReference type="GO" id="GO:0004386">
    <property type="term" value="F:helicase activity"/>
    <property type="evidence" value="ECO:0007669"/>
    <property type="project" value="UniProtKB-KW"/>
</dbReference>
<protein>
    <recommendedName>
        <fullName evidence="6">UvrD-like helicase C-terminal domain-containing protein</fullName>
    </recommendedName>
</protein>
<keyword evidence="4" id="KW-0067">ATP-binding</keyword>
<feature type="domain" description="UvrD-like helicase C-terminal" evidence="6">
    <location>
        <begin position="966"/>
        <end position="1044"/>
    </location>
</feature>
<evidence type="ECO:0000256" key="4">
    <source>
        <dbReference type="ARBA" id="ARBA00022840"/>
    </source>
</evidence>
<name>A0A0C3N0V8_PISTI</name>
<dbReference type="PANTHER" id="PTHR21529:SF4">
    <property type="entry name" value="TPR AND ANKYRIN REPEAT-CONTAINING PROTEIN 1"/>
    <property type="match status" value="1"/>
</dbReference>
<sequence>MAITLDLDKFSVHKLQTEEGMEVAFRNLNDALARSHIDGVVCDLLSKPGLFVYIFSVFPTAASLRIKIIDAFPLDPQIIRQSFVPSLLSTLSTFFFTLPSDAFHGDESRTIARYERYVTDVWPAVAILSSMPLGATNASLKERKKVVSSHDATILRKLNIQLSSDSFVAAQALEGVMAILLQIANFYLGLLSDPRFSTSCQDAYLSARGERDQEEEEVTDELHLAYTRPPHLEATLTASDIDRFGEWTILMASSATKDLFQLRQRNAKIAECVLKKIRQVSLCSSENAMSQFCICRQLSRGQFSGNNYKALHGPSHGIPIYQAEVLSNLRLVYQIDCALNDDGQEERQVVKIYGIYSHKQLDHIWPWLSKLLSGCGKEYRQRCTIRERAEPGSGVYRPATFLPRVGDFATEQSPIFVNEDGSNEDLSWLVSSKYVKLSKAFLNGLRAGREVELPFQLTAKEWQIVQCPTSCYVIGRSGTGKTTAMVFKMLGIQRAWEQVPGTKKPRQLFVTRFPVLAAKVEEFFTSLVESLALAGSTEDELRNLRSQIRSAERERPRMINPLNALNYRPGTPQKYSELSDHDFPLFITFDQAGLARMIAADIHVDDPTTYDRNDSILAKVLNDESSFITYEVFKTKYWPRLSGACRGPFARNFGAWLVFSEFMGVIKGSEKAFHSPNGILDRQTYVDLSDRNYPVFAEDRHSLYSAFESYSKLKREQYGYDMADRSYVQGLHGELFFHPSDQDLRDFESALTQFLERTARRLFVCIVVYHFSLSDRNRYIDEVQDNLIIDTLLLRILCRNADGLFWAGDTAQTISAGSSFRFADLKAFIHRTEAAESIAIQKSCAKPEVFQLAINYRSHNGIVNCAQLVVKLITTFWPNSIDTLQPERAMLGGPKPIFFVGWQDETFPYEPFFSGLGGNRELGAEQCWHLFMKLSALILNSDTLGILVRDNAVREIIRKRFGDVAVILTLQESKGLEFDDVFLYNFFEDSSATYSQWRIVLRTCSDQETTWSRDMSGIPHSVLCTELKNLYVGITRARKKLYLLDYSRNSEPLRELWSEKGLIDVAPPGTDICHYAEKSTPEQWAASGYKLFNAAQFQEAGRCFERANLPRQLQVARAYGLYEIAMSTVEAGKRQKALIDAAEALVQCADEAPGTEKTDFYGDAARCYALADNTNDAARFYIKADDFTGAAEQYRKADRFDDIVDILDRHPEKITTTCRNKLLYVCVVHYYRNRSRPPVPLFSSTENELRYLERQGLHSARIYLLELHRRFLEAAEVHLSLGQLCGAIESLLKDKQNPAALQRAVDLALDSLWQQCSFDKSVPAILQKKGSDAWNVLNCMRTISLERLNASDRTQMRLFLTVQESPFSEEVYQLGSEFSDRGEEALALMAFDILSSQLPTLRSVRASEFDTFLRHFEGYVRLLVSVVSDEITFRATDPQVKKVFGIVPLPNYQYSVTPGTFLHRGSKENRYLSVDIKALLKTQLHAHLRKKVLEVNEASCISQAFSTQCPYFILHDGHCHNKHCNQQHEQRTSLDVTSYNMKVNVHLQQIRILDLAFSAVGTNADRRTSMLSGLRRLYAVIYRPIYIEGSVANLDWNSPRNAAGCISVVRKWIQKAIEYLEPTDQLMGRIDYLMSVIRITCLHKALGGELPLQSYVSRERCRVSYDEQILTGDDNVSADVVASLTELDSARGVRALRFLLENGVRMDLSVIRNFAEDICGTFISSLNPSGDPSPLHGLLIPRRWIMNANESDVSRDIIQRFLFCVGHLMKILRSGKAHLKFDLPQNKESFVDAALAQMCRMLCILGYNVRDLGLSKLIADILLLPPLEVGSTRNPSSQILRQLARQRQEYLETILALDKGFAIKDLVQLVHDDRRHYTRPLSWYIPRIVFETDADITRRSKRGVPLPSSRETVAVNVVSEHNSQLETATDITDDSIEPGTSSLLSAS</sequence>
<dbReference type="STRING" id="870435.A0A0C3N0V8"/>
<gene>
    <name evidence="7" type="ORF">M404DRAFT_34743</name>
</gene>
<dbReference type="EMBL" id="KN832087">
    <property type="protein sequence ID" value="KIN94744.1"/>
    <property type="molecule type" value="Genomic_DNA"/>
</dbReference>
<dbReference type="InParanoid" id="A0A0C3N0V8"/>
<dbReference type="HOGENOM" id="CLU_001378_0_0_1"/>
<dbReference type="InterPro" id="IPR014017">
    <property type="entry name" value="DNA_helicase_UvrD-like_C"/>
</dbReference>
<organism evidence="7 8">
    <name type="scientific">Pisolithus tinctorius Marx 270</name>
    <dbReference type="NCBI Taxonomy" id="870435"/>
    <lineage>
        <taxon>Eukaryota</taxon>
        <taxon>Fungi</taxon>
        <taxon>Dikarya</taxon>
        <taxon>Basidiomycota</taxon>
        <taxon>Agaricomycotina</taxon>
        <taxon>Agaricomycetes</taxon>
        <taxon>Agaricomycetidae</taxon>
        <taxon>Boletales</taxon>
        <taxon>Sclerodermatineae</taxon>
        <taxon>Pisolithaceae</taxon>
        <taxon>Pisolithus</taxon>
    </lineage>
</organism>
<evidence type="ECO:0000259" key="6">
    <source>
        <dbReference type="Pfam" id="PF13361"/>
    </source>
</evidence>
<dbReference type="InterPro" id="IPR039904">
    <property type="entry name" value="TRANK1"/>
</dbReference>
<keyword evidence="2" id="KW-0378">Hydrolase</keyword>
<reference evidence="8" key="2">
    <citation type="submission" date="2015-01" db="EMBL/GenBank/DDBJ databases">
        <title>Evolutionary Origins and Diversification of the Mycorrhizal Mutualists.</title>
        <authorList>
            <consortium name="DOE Joint Genome Institute"/>
            <consortium name="Mycorrhizal Genomics Consortium"/>
            <person name="Kohler A."/>
            <person name="Kuo A."/>
            <person name="Nagy L.G."/>
            <person name="Floudas D."/>
            <person name="Copeland A."/>
            <person name="Barry K.W."/>
            <person name="Cichocki N."/>
            <person name="Veneault-Fourrey C."/>
            <person name="LaButti K."/>
            <person name="Lindquist E.A."/>
            <person name="Lipzen A."/>
            <person name="Lundell T."/>
            <person name="Morin E."/>
            <person name="Murat C."/>
            <person name="Riley R."/>
            <person name="Ohm R."/>
            <person name="Sun H."/>
            <person name="Tunlid A."/>
            <person name="Henrissat B."/>
            <person name="Grigoriev I.V."/>
            <person name="Hibbett D.S."/>
            <person name="Martin F."/>
        </authorList>
    </citation>
    <scope>NUCLEOTIDE SEQUENCE [LARGE SCALE GENOMIC DNA]</scope>
    <source>
        <strain evidence="8">Marx 270</strain>
    </source>
</reference>
<feature type="region of interest" description="Disordered" evidence="5">
    <location>
        <begin position="1924"/>
        <end position="1947"/>
    </location>
</feature>
<dbReference type="Proteomes" id="UP000054217">
    <property type="component" value="Unassembled WGS sequence"/>
</dbReference>